<feature type="compositionally biased region" description="Basic residues" evidence="1">
    <location>
        <begin position="1"/>
        <end position="17"/>
    </location>
</feature>
<dbReference type="AlphaFoldDB" id="A0A5B7G6D0"/>
<evidence type="ECO:0000256" key="1">
    <source>
        <dbReference type="SAM" id="MobiDB-lite"/>
    </source>
</evidence>
<feature type="region of interest" description="Disordered" evidence="1">
    <location>
        <begin position="1"/>
        <end position="24"/>
    </location>
</feature>
<evidence type="ECO:0000313" key="3">
    <source>
        <dbReference type="Proteomes" id="UP000324222"/>
    </source>
</evidence>
<feature type="region of interest" description="Disordered" evidence="1">
    <location>
        <begin position="40"/>
        <end position="68"/>
    </location>
</feature>
<reference evidence="2 3" key="1">
    <citation type="submission" date="2019-05" db="EMBL/GenBank/DDBJ databases">
        <title>Another draft genome of Portunus trituberculatus and its Hox gene families provides insights of decapod evolution.</title>
        <authorList>
            <person name="Jeong J.-H."/>
            <person name="Song I."/>
            <person name="Kim S."/>
            <person name="Choi T."/>
            <person name="Kim D."/>
            <person name="Ryu S."/>
            <person name="Kim W."/>
        </authorList>
    </citation>
    <scope>NUCLEOTIDE SEQUENCE [LARGE SCALE GENOMIC DNA]</scope>
    <source>
        <tissue evidence="2">Muscle</tissue>
    </source>
</reference>
<name>A0A5B7G6D0_PORTR</name>
<comment type="caution">
    <text evidence="2">The sequence shown here is derived from an EMBL/GenBank/DDBJ whole genome shotgun (WGS) entry which is preliminary data.</text>
</comment>
<feature type="compositionally biased region" description="Basic and acidic residues" evidence="1">
    <location>
        <begin position="41"/>
        <end position="68"/>
    </location>
</feature>
<evidence type="ECO:0000313" key="2">
    <source>
        <dbReference type="EMBL" id="MPC52104.1"/>
    </source>
</evidence>
<accession>A0A5B7G6D0</accession>
<organism evidence="2 3">
    <name type="scientific">Portunus trituberculatus</name>
    <name type="common">Swimming crab</name>
    <name type="synonym">Neptunus trituberculatus</name>
    <dbReference type="NCBI Taxonomy" id="210409"/>
    <lineage>
        <taxon>Eukaryota</taxon>
        <taxon>Metazoa</taxon>
        <taxon>Ecdysozoa</taxon>
        <taxon>Arthropoda</taxon>
        <taxon>Crustacea</taxon>
        <taxon>Multicrustacea</taxon>
        <taxon>Malacostraca</taxon>
        <taxon>Eumalacostraca</taxon>
        <taxon>Eucarida</taxon>
        <taxon>Decapoda</taxon>
        <taxon>Pleocyemata</taxon>
        <taxon>Brachyura</taxon>
        <taxon>Eubrachyura</taxon>
        <taxon>Portunoidea</taxon>
        <taxon>Portunidae</taxon>
        <taxon>Portuninae</taxon>
        <taxon>Portunus</taxon>
    </lineage>
</organism>
<dbReference type="Proteomes" id="UP000324222">
    <property type="component" value="Unassembled WGS sequence"/>
</dbReference>
<dbReference type="EMBL" id="VSRR010010623">
    <property type="protein sequence ID" value="MPC52104.1"/>
    <property type="molecule type" value="Genomic_DNA"/>
</dbReference>
<gene>
    <name evidence="2" type="ORF">E2C01_045963</name>
</gene>
<protein>
    <submittedName>
        <fullName evidence="2">Uncharacterized protein</fullName>
    </submittedName>
</protein>
<sequence>MRKQSGRRQGSKSRVQRGRAWQEARVATEKVPRGFRGVGVRRRESCQDKPVKPASCRREIERRGRVHD</sequence>
<proteinExistence type="predicted"/>
<keyword evidence="3" id="KW-1185">Reference proteome</keyword>